<organism evidence="1 2">
    <name type="scientific">Sutcliffiella horikoshii</name>
    <dbReference type="NCBI Taxonomy" id="79883"/>
    <lineage>
        <taxon>Bacteria</taxon>
        <taxon>Bacillati</taxon>
        <taxon>Bacillota</taxon>
        <taxon>Bacilli</taxon>
        <taxon>Bacillales</taxon>
        <taxon>Bacillaceae</taxon>
        <taxon>Sutcliffiella</taxon>
    </lineage>
</organism>
<protein>
    <submittedName>
        <fullName evidence="1">DUF3977 family protein</fullName>
    </submittedName>
</protein>
<name>A0A5D4S9I6_9BACI</name>
<proteinExistence type="predicted"/>
<dbReference type="OrthoDB" id="2925496at2"/>
<dbReference type="STRING" id="79883.GCA_001636495_02705"/>
<dbReference type="RefSeq" id="WP_148990296.1">
    <property type="nucleotide sequence ID" value="NZ_VTEV01000016.1"/>
</dbReference>
<dbReference type="EMBL" id="VTEV01000016">
    <property type="protein sequence ID" value="TYS59569.1"/>
    <property type="molecule type" value="Genomic_DNA"/>
</dbReference>
<evidence type="ECO:0000313" key="2">
    <source>
        <dbReference type="Proteomes" id="UP000322524"/>
    </source>
</evidence>
<sequence length="78" mass="9336">MKYIEFGLGNKWLIRTETELEDGTEYEEKGIKGPVKIHSFYMRLWIGNTVFIFDLREGIKRVKKSRKEFKFILGLISY</sequence>
<dbReference type="InterPro" id="IPR025009">
    <property type="entry name" value="DUF3977"/>
</dbReference>
<evidence type="ECO:0000313" key="1">
    <source>
        <dbReference type="EMBL" id="TYS59569.1"/>
    </source>
</evidence>
<dbReference type="AlphaFoldDB" id="A0A5D4S9I6"/>
<dbReference type="Pfam" id="PF13122">
    <property type="entry name" value="DUF3977"/>
    <property type="match status" value="1"/>
</dbReference>
<dbReference type="Proteomes" id="UP000322524">
    <property type="component" value="Unassembled WGS sequence"/>
</dbReference>
<reference evidence="1 2" key="1">
    <citation type="submission" date="2019-08" db="EMBL/GenBank/DDBJ databases">
        <title>Bacillus genomes from the desert of Cuatro Cienegas, Coahuila.</title>
        <authorList>
            <person name="Olmedo-Alvarez G."/>
        </authorList>
    </citation>
    <scope>NUCLEOTIDE SEQUENCE [LARGE SCALE GENOMIC DNA]</scope>
    <source>
        <strain evidence="1 2">CH28_1T</strain>
    </source>
</reference>
<gene>
    <name evidence="1" type="ORF">FZC76_22340</name>
</gene>
<accession>A0A5D4S9I6</accession>
<comment type="caution">
    <text evidence="1">The sequence shown here is derived from an EMBL/GenBank/DDBJ whole genome shotgun (WGS) entry which is preliminary data.</text>
</comment>